<reference evidence="1" key="1">
    <citation type="submission" date="2020-10" db="EMBL/GenBank/DDBJ databases">
        <authorList>
            <person name="Gilroy R."/>
        </authorList>
    </citation>
    <scope>NUCLEOTIDE SEQUENCE</scope>
    <source>
        <strain evidence="1">6276</strain>
    </source>
</reference>
<dbReference type="InterPro" id="IPR053842">
    <property type="entry name" value="NikA-like"/>
</dbReference>
<evidence type="ECO:0000313" key="1">
    <source>
        <dbReference type="EMBL" id="HIS35851.1"/>
    </source>
</evidence>
<proteinExistence type="predicted"/>
<comment type="caution">
    <text evidence="1">The sequence shown here is derived from an EMBL/GenBank/DDBJ whole genome shotgun (WGS) entry which is preliminary data.</text>
</comment>
<dbReference type="Pfam" id="PF21983">
    <property type="entry name" value="NikA-like"/>
    <property type="match status" value="1"/>
</dbReference>
<gene>
    <name evidence="1" type="ORF">IAC10_04380</name>
</gene>
<dbReference type="AlphaFoldDB" id="A0A9D1EY30"/>
<dbReference type="Proteomes" id="UP000823928">
    <property type="component" value="Unassembled WGS sequence"/>
</dbReference>
<evidence type="ECO:0000313" key="2">
    <source>
        <dbReference type="Proteomes" id="UP000823928"/>
    </source>
</evidence>
<dbReference type="EMBL" id="DVIU01000091">
    <property type="protein sequence ID" value="HIS35851.1"/>
    <property type="molecule type" value="Genomic_DNA"/>
</dbReference>
<reference evidence="1" key="2">
    <citation type="journal article" date="2021" name="PeerJ">
        <title>Extensive microbial diversity within the chicken gut microbiome revealed by metagenomics and culture.</title>
        <authorList>
            <person name="Gilroy R."/>
            <person name="Ravi A."/>
            <person name="Getino M."/>
            <person name="Pursley I."/>
            <person name="Horton D.L."/>
            <person name="Alikhan N.F."/>
            <person name="Baker D."/>
            <person name="Gharbi K."/>
            <person name="Hall N."/>
            <person name="Watson M."/>
            <person name="Adriaenssens E.M."/>
            <person name="Foster-Nyarko E."/>
            <person name="Jarju S."/>
            <person name="Secka A."/>
            <person name="Antonio M."/>
            <person name="Oren A."/>
            <person name="Chaudhuri R.R."/>
            <person name="La Ragione R."/>
            <person name="Hildebrand F."/>
            <person name="Pallen M.J."/>
        </authorList>
    </citation>
    <scope>NUCLEOTIDE SEQUENCE</scope>
    <source>
        <strain evidence="1">6276</strain>
    </source>
</reference>
<protein>
    <submittedName>
        <fullName evidence="1">Plasmid mobilization relaxosome protein MobC</fullName>
    </submittedName>
</protein>
<sequence length="112" mass="12527">MEVKTIEKKVNRARPYAYSFRVSEEEKALIDSKVTASGLNRTDYLIRTLSDKPIVSIASGNEILAELKRQGNNLNQAVKNNYFGDITEQELLSVVDECKNVYRKLSTAIGGS</sequence>
<organism evidence="1 2">
    <name type="scientific">Candidatus Scatousia excrementigallinarum</name>
    <dbReference type="NCBI Taxonomy" id="2840935"/>
    <lineage>
        <taxon>Bacteria</taxon>
        <taxon>Candidatus Scatousia</taxon>
    </lineage>
</organism>
<accession>A0A9D1EY30</accession>
<name>A0A9D1EY30_9BACT</name>